<feature type="compositionally biased region" description="Basic and acidic residues" evidence="1">
    <location>
        <begin position="81"/>
        <end position="92"/>
    </location>
</feature>
<gene>
    <name evidence="2" type="ORF">BDZ94DRAFT_1311282</name>
</gene>
<organism evidence="2 3">
    <name type="scientific">Collybia nuda</name>
    <dbReference type="NCBI Taxonomy" id="64659"/>
    <lineage>
        <taxon>Eukaryota</taxon>
        <taxon>Fungi</taxon>
        <taxon>Dikarya</taxon>
        <taxon>Basidiomycota</taxon>
        <taxon>Agaricomycotina</taxon>
        <taxon>Agaricomycetes</taxon>
        <taxon>Agaricomycetidae</taxon>
        <taxon>Agaricales</taxon>
        <taxon>Tricholomatineae</taxon>
        <taxon>Clitocybaceae</taxon>
        <taxon>Collybia</taxon>
    </lineage>
</organism>
<evidence type="ECO:0000313" key="2">
    <source>
        <dbReference type="EMBL" id="KAF9460771.1"/>
    </source>
</evidence>
<feature type="compositionally biased region" description="Polar residues" evidence="1">
    <location>
        <begin position="43"/>
        <end position="53"/>
    </location>
</feature>
<protein>
    <submittedName>
        <fullName evidence="2">Uncharacterized protein</fullName>
    </submittedName>
</protein>
<feature type="region of interest" description="Disordered" evidence="1">
    <location>
        <begin position="43"/>
        <end position="153"/>
    </location>
</feature>
<keyword evidence="3" id="KW-1185">Reference proteome</keyword>
<feature type="compositionally biased region" description="Basic and acidic residues" evidence="1">
    <location>
        <begin position="144"/>
        <end position="153"/>
    </location>
</feature>
<dbReference type="EMBL" id="MU150294">
    <property type="protein sequence ID" value="KAF9460771.1"/>
    <property type="molecule type" value="Genomic_DNA"/>
</dbReference>
<accession>A0A9P5Y3S1</accession>
<feature type="compositionally biased region" description="Basic and acidic residues" evidence="1">
    <location>
        <begin position="61"/>
        <end position="73"/>
    </location>
</feature>
<reference evidence="2" key="1">
    <citation type="submission" date="2020-11" db="EMBL/GenBank/DDBJ databases">
        <authorList>
            <consortium name="DOE Joint Genome Institute"/>
            <person name="Ahrendt S."/>
            <person name="Riley R."/>
            <person name="Andreopoulos W."/>
            <person name="Labutti K."/>
            <person name="Pangilinan J."/>
            <person name="Ruiz-Duenas F.J."/>
            <person name="Barrasa J.M."/>
            <person name="Sanchez-Garcia M."/>
            <person name="Camarero S."/>
            <person name="Miyauchi S."/>
            <person name="Serrano A."/>
            <person name="Linde D."/>
            <person name="Babiker R."/>
            <person name="Drula E."/>
            <person name="Ayuso-Fernandez I."/>
            <person name="Pacheco R."/>
            <person name="Padilla G."/>
            <person name="Ferreira P."/>
            <person name="Barriuso J."/>
            <person name="Kellner H."/>
            <person name="Castanera R."/>
            <person name="Alfaro M."/>
            <person name="Ramirez L."/>
            <person name="Pisabarro A.G."/>
            <person name="Kuo A."/>
            <person name="Tritt A."/>
            <person name="Lipzen A."/>
            <person name="He G."/>
            <person name="Yan M."/>
            <person name="Ng V."/>
            <person name="Cullen D."/>
            <person name="Martin F."/>
            <person name="Rosso M.-N."/>
            <person name="Henrissat B."/>
            <person name="Hibbett D."/>
            <person name="Martinez A.T."/>
            <person name="Grigoriev I.V."/>
        </authorList>
    </citation>
    <scope>NUCLEOTIDE SEQUENCE</scope>
    <source>
        <strain evidence="2">CBS 247.69</strain>
    </source>
</reference>
<sequence length="153" mass="17259">MTKVFILWAARRVVETTCSMDRQTAIRNVNSLKYDEGSDVTIAPSTYRVSDQGDNSEEEERSSHNSSEEHSQVEELLSPEPEPKNPEPKNPEEIPEDTDITLEAPPSPQNSKEYHSPIEGQSFEIDPPSEEESLINMTGIKIRLPQDFDGDRS</sequence>
<comment type="caution">
    <text evidence="2">The sequence shown here is derived from an EMBL/GenBank/DDBJ whole genome shotgun (WGS) entry which is preliminary data.</text>
</comment>
<name>A0A9P5Y3S1_9AGAR</name>
<evidence type="ECO:0000256" key="1">
    <source>
        <dbReference type="SAM" id="MobiDB-lite"/>
    </source>
</evidence>
<proteinExistence type="predicted"/>
<dbReference type="AlphaFoldDB" id="A0A9P5Y3S1"/>
<evidence type="ECO:0000313" key="3">
    <source>
        <dbReference type="Proteomes" id="UP000807353"/>
    </source>
</evidence>
<dbReference type="Proteomes" id="UP000807353">
    <property type="component" value="Unassembled WGS sequence"/>
</dbReference>